<proteinExistence type="predicted"/>
<sequence length="89" mass="10093">MYVSSGKNLSKVLRAQRRAKAKPLPNYASFSGRNEGIIAAYQTGDYIMKQIENGMNSDYITLLSVELLKKQKKIEYCIDRLGAFICCQH</sequence>
<accession>A0A1H2ZYB1</accession>
<organism evidence="1 2">
    <name type="scientific">Nitrosomonas communis</name>
    <dbReference type="NCBI Taxonomy" id="44574"/>
    <lineage>
        <taxon>Bacteria</taxon>
        <taxon>Pseudomonadati</taxon>
        <taxon>Pseudomonadota</taxon>
        <taxon>Betaproteobacteria</taxon>
        <taxon>Nitrosomonadales</taxon>
        <taxon>Nitrosomonadaceae</taxon>
        <taxon>Nitrosomonas</taxon>
    </lineage>
</organism>
<dbReference type="EMBL" id="FNNH01000097">
    <property type="protein sequence ID" value="SDX21659.1"/>
    <property type="molecule type" value="Genomic_DNA"/>
</dbReference>
<gene>
    <name evidence="1" type="ORF">SAMN05421882_10973</name>
</gene>
<dbReference type="AlphaFoldDB" id="A0A1H2ZYB1"/>
<dbReference type="Proteomes" id="UP000183454">
    <property type="component" value="Unassembled WGS sequence"/>
</dbReference>
<evidence type="ECO:0000313" key="1">
    <source>
        <dbReference type="EMBL" id="SDX21659.1"/>
    </source>
</evidence>
<protein>
    <submittedName>
        <fullName evidence="1">Uncharacterized protein</fullName>
    </submittedName>
</protein>
<name>A0A1H2ZYB1_9PROT</name>
<reference evidence="1 2" key="1">
    <citation type="submission" date="2016-10" db="EMBL/GenBank/DDBJ databases">
        <authorList>
            <person name="de Groot N.N."/>
        </authorList>
    </citation>
    <scope>NUCLEOTIDE SEQUENCE [LARGE SCALE GENOMIC DNA]</scope>
    <source>
        <strain evidence="1 2">Nm110</strain>
    </source>
</reference>
<evidence type="ECO:0000313" key="2">
    <source>
        <dbReference type="Proteomes" id="UP000183454"/>
    </source>
</evidence>